<dbReference type="Proteomes" id="UP001596175">
    <property type="component" value="Unassembled WGS sequence"/>
</dbReference>
<dbReference type="EMBL" id="JBHSKG010000007">
    <property type="protein sequence ID" value="MFC5139703.1"/>
    <property type="molecule type" value="Genomic_DNA"/>
</dbReference>
<name>A0ABV9ZDP4_9PSEU</name>
<accession>A0ABV9ZDP4</accession>
<reference evidence="2" key="1">
    <citation type="journal article" date="2019" name="Int. J. Syst. Evol. Microbiol.">
        <title>The Global Catalogue of Microorganisms (GCM) 10K type strain sequencing project: providing services to taxonomists for standard genome sequencing and annotation.</title>
        <authorList>
            <consortium name="The Broad Institute Genomics Platform"/>
            <consortium name="The Broad Institute Genome Sequencing Center for Infectious Disease"/>
            <person name="Wu L."/>
            <person name="Ma J."/>
        </authorList>
    </citation>
    <scope>NUCLEOTIDE SEQUENCE [LARGE SCALE GENOMIC DNA]</scope>
    <source>
        <strain evidence="2">XZYJ18</strain>
    </source>
</reference>
<evidence type="ECO:0000313" key="2">
    <source>
        <dbReference type="Proteomes" id="UP001596175"/>
    </source>
</evidence>
<sequence length="68" mass="7101">MQSEPWRLVVVRAWRHEAGVAAVLLVAESGAPAPVRRVAAGSVDEACRALAVLLHELTSAPTGPTTSD</sequence>
<keyword evidence="2" id="KW-1185">Reference proteome</keyword>
<protein>
    <submittedName>
        <fullName evidence="1">Uncharacterized protein</fullName>
    </submittedName>
</protein>
<organism evidence="1 2">
    <name type="scientific">Actinomycetospora rhizophila</name>
    <dbReference type="NCBI Taxonomy" id="1416876"/>
    <lineage>
        <taxon>Bacteria</taxon>
        <taxon>Bacillati</taxon>
        <taxon>Actinomycetota</taxon>
        <taxon>Actinomycetes</taxon>
        <taxon>Pseudonocardiales</taxon>
        <taxon>Pseudonocardiaceae</taxon>
        <taxon>Actinomycetospora</taxon>
    </lineage>
</organism>
<comment type="caution">
    <text evidence="1">The sequence shown here is derived from an EMBL/GenBank/DDBJ whole genome shotgun (WGS) entry which is preliminary data.</text>
</comment>
<dbReference type="RefSeq" id="WP_378021879.1">
    <property type="nucleotide sequence ID" value="NZ_JBHSKG010000007.1"/>
</dbReference>
<proteinExistence type="predicted"/>
<gene>
    <name evidence="1" type="ORF">ACFPK1_15790</name>
</gene>
<evidence type="ECO:0000313" key="1">
    <source>
        <dbReference type="EMBL" id="MFC5139703.1"/>
    </source>
</evidence>